<dbReference type="InterPro" id="IPR002372">
    <property type="entry name" value="PQQ_rpt_dom"/>
</dbReference>
<feature type="chain" id="PRO_5045164542" description="Outer membrane protein assembly factor BamB" evidence="5">
    <location>
        <begin position="23"/>
        <end position="394"/>
    </location>
</feature>
<dbReference type="NCBIfam" id="TIGR03300">
    <property type="entry name" value="assembly_YfgL"/>
    <property type="match status" value="1"/>
</dbReference>
<dbReference type="PANTHER" id="PTHR34512:SF30">
    <property type="entry name" value="OUTER MEMBRANE PROTEIN ASSEMBLY FACTOR BAMB"/>
    <property type="match status" value="1"/>
</dbReference>
<dbReference type="SUPFAM" id="SSF50998">
    <property type="entry name" value="Quinoprotein alcohol dehydrogenase-like"/>
    <property type="match status" value="1"/>
</dbReference>
<comment type="subunit">
    <text evidence="4">Part of the Bam complex.</text>
</comment>
<comment type="subcellular location">
    <subcellularLocation>
        <location evidence="4">Cell outer membrane</location>
        <topology evidence="4">Lipid-anchor</topology>
    </subcellularLocation>
</comment>
<keyword evidence="3 4" id="KW-0998">Cell outer membrane</keyword>
<dbReference type="Proteomes" id="UP000651208">
    <property type="component" value="Unassembled WGS sequence"/>
</dbReference>
<dbReference type="PROSITE" id="PS51257">
    <property type="entry name" value="PROKAR_LIPOPROTEIN"/>
    <property type="match status" value="1"/>
</dbReference>
<dbReference type="InterPro" id="IPR017687">
    <property type="entry name" value="BamB"/>
</dbReference>
<feature type="domain" description="Pyrrolo-quinoline quinone repeat" evidence="6">
    <location>
        <begin position="79"/>
        <end position="319"/>
    </location>
</feature>
<dbReference type="RefSeq" id="WP_187756129.1">
    <property type="nucleotide sequence ID" value="NZ_JABURY010000019.1"/>
</dbReference>
<proteinExistence type="inferred from homology"/>
<evidence type="ECO:0000313" key="7">
    <source>
        <dbReference type="EMBL" id="MBC9131691.1"/>
    </source>
</evidence>
<dbReference type="EMBL" id="JABURY010000019">
    <property type="protein sequence ID" value="MBC9131691.1"/>
    <property type="molecule type" value="Genomic_DNA"/>
</dbReference>
<protein>
    <recommendedName>
        <fullName evidence="4">Outer membrane protein assembly factor BamB</fullName>
    </recommendedName>
</protein>
<reference evidence="7 8" key="1">
    <citation type="submission" date="2020-06" db="EMBL/GenBank/DDBJ databases">
        <title>Frischella cerana isolated from Apis cerana gut homogenate.</title>
        <authorList>
            <person name="Wolter L.A."/>
            <person name="Suenami S."/>
            <person name="Miyazaki R."/>
        </authorList>
    </citation>
    <scope>NUCLEOTIDE SEQUENCE [LARGE SCALE GENOMIC DNA]</scope>
    <source>
        <strain evidence="7 8">Ac13</strain>
    </source>
</reference>
<dbReference type="InterPro" id="IPR018391">
    <property type="entry name" value="PQQ_b-propeller_rpt"/>
</dbReference>
<feature type="signal peptide" evidence="5">
    <location>
        <begin position="1"/>
        <end position="22"/>
    </location>
</feature>
<accession>A0ABR7QZP3</accession>
<dbReference type="InterPro" id="IPR015943">
    <property type="entry name" value="WD40/YVTN_repeat-like_dom_sf"/>
</dbReference>
<evidence type="ECO:0000256" key="5">
    <source>
        <dbReference type="SAM" id="SignalP"/>
    </source>
</evidence>
<comment type="similarity">
    <text evidence="4">Belongs to the BamB family.</text>
</comment>
<comment type="function">
    <text evidence="4">Part of the outer membrane protein assembly complex, which is involved in assembly and insertion of beta-barrel proteins into the outer membrane.</text>
</comment>
<name>A0ABR7QZP3_9GAMM</name>
<keyword evidence="4" id="KW-0449">Lipoprotein</keyword>
<evidence type="ECO:0000313" key="8">
    <source>
        <dbReference type="Proteomes" id="UP000651208"/>
    </source>
</evidence>
<dbReference type="SMART" id="SM00564">
    <property type="entry name" value="PQQ"/>
    <property type="match status" value="7"/>
</dbReference>
<sequence>MNLRKYFLVSAIVISIASVTSGCSLFGGEQDTIEVAPSPVIDTAFPLHQLWHNDLSGDTKIYSLLSPDAYLNVVYAASRKGQIKAIDLTTGNTLWNIDVSTSSLFSSQSALLSGGVTVDEKYVYVGSERATLYVLEKYTGMIMWQKEAKGEILAKPILVNDNLIVSTSNGYIQCFNRNSGNELWEITTEVPTLTLRGQSTPTLAYGAILTGDNSGHVSAYFAKDGQLIWQQRISQPKGSTEIAKLNDVDSSPVIEQGLVYSVGYNGNIVALDLSDGQIIWKKPVGSYHSLVMNQNHLFAVDQNDNIYALTKNDGTVVWKLSDLLHRQLTDPVIYHDYIVVGDYEGYLYLIDSNTGNITAKTQVNSSGLLSKPLVVDNDLIIQAKNGDIYAYGLK</sequence>
<dbReference type="Gene3D" id="2.130.10.10">
    <property type="entry name" value="YVTN repeat-like/Quinoprotein amine dehydrogenase"/>
    <property type="match status" value="1"/>
</dbReference>
<organism evidence="7 8">
    <name type="scientific">Frischella japonica</name>
    <dbReference type="NCBI Taxonomy" id="2741544"/>
    <lineage>
        <taxon>Bacteria</taxon>
        <taxon>Pseudomonadati</taxon>
        <taxon>Pseudomonadota</taxon>
        <taxon>Gammaproteobacteria</taxon>
        <taxon>Orbales</taxon>
        <taxon>Orbaceae</taxon>
        <taxon>Frischella</taxon>
    </lineage>
</organism>
<dbReference type="NCBIfam" id="NF008351">
    <property type="entry name" value="PRK11138.1"/>
    <property type="match status" value="1"/>
</dbReference>
<keyword evidence="8" id="KW-1185">Reference proteome</keyword>
<comment type="caution">
    <text evidence="7">The sequence shown here is derived from an EMBL/GenBank/DDBJ whole genome shotgun (WGS) entry which is preliminary data.</text>
</comment>
<evidence type="ECO:0000256" key="4">
    <source>
        <dbReference type="HAMAP-Rule" id="MF_00923"/>
    </source>
</evidence>
<evidence type="ECO:0000256" key="3">
    <source>
        <dbReference type="ARBA" id="ARBA00023237"/>
    </source>
</evidence>
<keyword evidence="1 4" id="KW-0732">Signal</keyword>
<keyword evidence="2 4" id="KW-0472">Membrane</keyword>
<keyword evidence="4" id="KW-0564">Palmitate</keyword>
<gene>
    <name evidence="4 7" type="primary">bamB</name>
    <name evidence="7" type="ORF">FcAc13_10285</name>
</gene>
<dbReference type="HAMAP" id="MF_00923">
    <property type="entry name" value="OM_assembly_BamB"/>
    <property type="match status" value="1"/>
</dbReference>
<evidence type="ECO:0000256" key="2">
    <source>
        <dbReference type="ARBA" id="ARBA00023136"/>
    </source>
</evidence>
<dbReference type="PANTHER" id="PTHR34512">
    <property type="entry name" value="CELL SURFACE PROTEIN"/>
    <property type="match status" value="1"/>
</dbReference>
<evidence type="ECO:0000256" key="1">
    <source>
        <dbReference type="ARBA" id="ARBA00022729"/>
    </source>
</evidence>
<dbReference type="InterPro" id="IPR011047">
    <property type="entry name" value="Quinoprotein_ADH-like_sf"/>
</dbReference>
<dbReference type="Pfam" id="PF13360">
    <property type="entry name" value="PQQ_2"/>
    <property type="match status" value="1"/>
</dbReference>
<evidence type="ECO:0000259" key="6">
    <source>
        <dbReference type="Pfam" id="PF13360"/>
    </source>
</evidence>